<protein>
    <submittedName>
        <fullName evidence="5">Serine/threonine-protein kinase/endoribonuclease IRE1b-like</fullName>
    </submittedName>
</protein>
<feature type="compositionally biased region" description="Pro residues" evidence="1">
    <location>
        <begin position="108"/>
        <end position="125"/>
    </location>
</feature>
<dbReference type="PANTHER" id="PTHR13954">
    <property type="entry name" value="IRE1-RELATED"/>
    <property type="match status" value="1"/>
</dbReference>
<reference evidence="4" key="1">
    <citation type="journal article" date="2014" name="Nat. Commun.">
        <title>The emerging biofuel crop Camelina sativa retains a highly undifferentiated hexaploid genome structure.</title>
        <authorList>
            <person name="Kagale S."/>
            <person name="Koh C."/>
            <person name="Nixon J."/>
            <person name="Bollina V."/>
            <person name="Clarke W.E."/>
            <person name="Tuteja R."/>
            <person name="Spillane C."/>
            <person name="Robinson S.J."/>
            <person name="Links M.G."/>
            <person name="Clarke C."/>
            <person name="Higgins E.E."/>
            <person name="Huebert T."/>
            <person name="Sharpe A.G."/>
            <person name="Parkin I.A."/>
        </authorList>
    </citation>
    <scope>NUCLEOTIDE SEQUENCE [LARGE SCALE GENOMIC DNA]</scope>
    <source>
        <strain evidence="4">cv. DH55</strain>
    </source>
</reference>
<accession>A0ABM0T0A3</accession>
<dbReference type="SUPFAM" id="SSF56112">
    <property type="entry name" value="Protein kinase-like (PK-like)"/>
    <property type="match status" value="1"/>
</dbReference>
<sequence length="514" mass="58848">MDSLIILDRGWTLYLMDQSGKPICSASYMELFFTVVSLFSFLMVALSCKTKRIFLSSRKAVVSLRDSNSEKKQREDVVIKTSPPLSQKAVVSLRDSNSEKKQREDVDPSPPLSPPLSPDTSPHPSPGTSDTLEKKSQNLLQDAPENVGEFDSEVEKLLNARWTEFLHEKDGKSIGRRMFITKKKIANGKDPSVFEGFCHPERAVAVKRVGVSESVLYNIMNEIYISNALDQDRGIIRLYSYDYDKNYAYFGLEPWMCDLEDLVIFCKEKVQEKNSTKEYLEVPLDGNVLWEALGVLSPVVRDLMRDMACVLEHLHSLKVIYRDFNPQNVKIILKGKKLIAKLSNFGNSKRISHEPSFSYPGSKDWRENKIRNKTINISKVKAIPEAYHLISHLLKHEPHLRLSASEALLHPMFWDAKMWLSFLHDASDLFQSAGIKSKTMSDLYSRRGEELVGSKSDGLDQFFAGKYPRLLMVTYEVVSFHYKGYPSWKKYLKQFKQATKKSCDTVVIYDSFET</sequence>
<feature type="domain" description="Protein kinase" evidence="3">
    <location>
        <begin position="179"/>
        <end position="514"/>
    </location>
</feature>
<reference evidence="5" key="2">
    <citation type="submission" date="2025-08" db="UniProtKB">
        <authorList>
            <consortium name="RefSeq"/>
        </authorList>
    </citation>
    <scope>IDENTIFICATION</scope>
    <source>
        <tissue evidence="5">Leaf</tissue>
    </source>
</reference>
<gene>
    <name evidence="5" type="primary">LOC104704379</name>
</gene>
<dbReference type="RefSeq" id="XP_010418782.2">
    <property type="nucleotide sequence ID" value="XM_010420480.2"/>
</dbReference>
<evidence type="ECO:0000256" key="1">
    <source>
        <dbReference type="SAM" id="MobiDB-lite"/>
    </source>
</evidence>
<feature type="region of interest" description="Disordered" evidence="1">
    <location>
        <begin position="87"/>
        <end position="133"/>
    </location>
</feature>
<keyword evidence="2" id="KW-0472">Membrane</keyword>
<dbReference type="PROSITE" id="PS50011">
    <property type="entry name" value="PROTEIN_KINASE_DOM"/>
    <property type="match status" value="1"/>
</dbReference>
<evidence type="ECO:0000313" key="5">
    <source>
        <dbReference type="RefSeq" id="XP_010418782.2"/>
    </source>
</evidence>
<feature type="compositionally biased region" description="Basic and acidic residues" evidence="1">
    <location>
        <begin position="96"/>
        <end position="106"/>
    </location>
</feature>
<dbReference type="PANTHER" id="PTHR13954:SF6">
    <property type="entry name" value="NON-SPECIFIC SERINE_THREONINE PROTEIN KINASE"/>
    <property type="match status" value="1"/>
</dbReference>
<evidence type="ECO:0000256" key="2">
    <source>
        <dbReference type="SAM" id="Phobius"/>
    </source>
</evidence>
<feature type="transmembrane region" description="Helical" evidence="2">
    <location>
        <begin position="26"/>
        <end position="48"/>
    </location>
</feature>
<dbReference type="InterPro" id="IPR000719">
    <property type="entry name" value="Prot_kinase_dom"/>
</dbReference>
<dbReference type="Proteomes" id="UP000694864">
    <property type="component" value="Chromosome 7"/>
</dbReference>
<keyword evidence="2" id="KW-0812">Transmembrane</keyword>
<name>A0ABM0T0A3_CAMSA</name>
<evidence type="ECO:0000259" key="3">
    <source>
        <dbReference type="PROSITE" id="PS50011"/>
    </source>
</evidence>
<dbReference type="SMART" id="SM00220">
    <property type="entry name" value="S_TKc"/>
    <property type="match status" value="1"/>
</dbReference>
<keyword evidence="2" id="KW-1133">Transmembrane helix</keyword>
<dbReference type="InterPro" id="IPR045133">
    <property type="entry name" value="IRE1/2-like"/>
</dbReference>
<proteinExistence type="predicted"/>
<dbReference type="Pfam" id="PF00069">
    <property type="entry name" value="Pkinase"/>
    <property type="match status" value="1"/>
</dbReference>
<evidence type="ECO:0000313" key="4">
    <source>
        <dbReference type="Proteomes" id="UP000694864"/>
    </source>
</evidence>
<organism evidence="4 5">
    <name type="scientific">Camelina sativa</name>
    <name type="common">False flax</name>
    <name type="synonym">Myagrum sativum</name>
    <dbReference type="NCBI Taxonomy" id="90675"/>
    <lineage>
        <taxon>Eukaryota</taxon>
        <taxon>Viridiplantae</taxon>
        <taxon>Streptophyta</taxon>
        <taxon>Embryophyta</taxon>
        <taxon>Tracheophyta</taxon>
        <taxon>Spermatophyta</taxon>
        <taxon>Magnoliopsida</taxon>
        <taxon>eudicotyledons</taxon>
        <taxon>Gunneridae</taxon>
        <taxon>Pentapetalae</taxon>
        <taxon>rosids</taxon>
        <taxon>malvids</taxon>
        <taxon>Brassicales</taxon>
        <taxon>Brassicaceae</taxon>
        <taxon>Camelineae</taxon>
        <taxon>Camelina</taxon>
    </lineage>
</organism>
<dbReference type="Gene3D" id="1.10.510.10">
    <property type="entry name" value="Transferase(Phosphotransferase) domain 1"/>
    <property type="match status" value="1"/>
</dbReference>
<keyword evidence="4" id="KW-1185">Reference proteome</keyword>
<dbReference type="GeneID" id="104704379"/>
<dbReference type="InterPro" id="IPR011009">
    <property type="entry name" value="Kinase-like_dom_sf"/>
</dbReference>